<dbReference type="Proteomes" id="UP000019484">
    <property type="component" value="Unassembled WGS sequence"/>
</dbReference>
<sequence length="192" mass="20198">MPPSLQPLSSTLSSLTDLYESYIHPLLPSPLQAVSAQLTPLVTSTLNLASTGVGSALTAATNGDIVSLAAFLVVAYFSLRIADYVRRSVVAWVLFLVKIGLLFLLANMVVYVNRYGWERALSDAEWAVGLVWGFVADKQTGNKTGGWLSGARGSGGGNGNSWSFANGNGNGGGRAQVPLQPRGGRKRAGGWT</sequence>
<evidence type="ECO:0000256" key="1">
    <source>
        <dbReference type="SAM" id="MobiDB-lite"/>
    </source>
</evidence>
<evidence type="ECO:0000313" key="3">
    <source>
        <dbReference type="EMBL" id="EXJ78607.1"/>
    </source>
</evidence>
<dbReference type="GeneID" id="19163854"/>
<name>W9XDQ5_9EURO</name>
<feature type="transmembrane region" description="Helical" evidence="2">
    <location>
        <begin position="89"/>
        <end position="112"/>
    </location>
</feature>
<dbReference type="OrthoDB" id="3559694at2759"/>
<keyword evidence="2" id="KW-0812">Transmembrane</keyword>
<dbReference type="EMBL" id="AMWN01000011">
    <property type="protein sequence ID" value="EXJ78607.1"/>
    <property type="molecule type" value="Genomic_DNA"/>
</dbReference>
<keyword evidence="4" id="KW-1185">Reference proteome</keyword>
<evidence type="ECO:0000256" key="2">
    <source>
        <dbReference type="SAM" id="Phobius"/>
    </source>
</evidence>
<organism evidence="3 4">
    <name type="scientific">Capronia coronata CBS 617.96</name>
    <dbReference type="NCBI Taxonomy" id="1182541"/>
    <lineage>
        <taxon>Eukaryota</taxon>
        <taxon>Fungi</taxon>
        <taxon>Dikarya</taxon>
        <taxon>Ascomycota</taxon>
        <taxon>Pezizomycotina</taxon>
        <taxon>Eurotiomycetes</taxon>
        <taxon>Chaetothyriomycetidae</taxon>
        <taxon>Chaetothyriales</taxon>
        <taxon>Herpotrichiellaceae</taxon>
        <taxon>Capronia</taxon>
    </lineage>
</organism>
<feature type="compositionally biased region" description="Basic residues" evidence="1">
    <location>
        <begin position="183"/>
        <end position="192"/>
    </location>
</feature>
<keyword evidence="2" id="KW-1133">Transmembrane helix</keyword>
<keyword evidence="2" id="KW-0472">Membrane</keyword>
<feature type="transmembrane region" description="Helical" evidence="2">
    <location>
        <begin position="56"/>
        <end position="77"/>
    </location>
</feature>
<dbReference type="AlphaFoldDB" id="W9XDQ5"/>
<evidence type="ECO:0008006" key="5">
    <source>
        <dbReference type="Google" id="ProtNLM"/>
    </source>
</evidence>
<proteinExistence type="predicted"/>
<dbReference type="Pfam" id="PF12716">
    <property type="entry name" value="Apq12"/>
    <property type="match status" value="1"/>
</dbReference>
<protein>
    <recommendedName>
        <fullName evidence="5">Nuclear pore assembly and biogenesis-domain-containing protein</fullName>
    </recommendedName>
</protein>
<dbReference type="InterPro" id="IPR024316">
    <property type="entry name" value="APQ12"/>
</dbReference>
<dbReference type="RefSeq" id="XP_007728055.1">
    <property type="nucleotide sequence ID" value="XM_007729865.1"/>
</dbReference>
<dbReference type="HOGENOM" id="CLU_1517685_0_0_1"/>
<gene>
    <name evidence="3" type="ORF">A1O1_09008</name>
</gene>
<evidence type="ECO:0000313" key="4">
    <source>
        <dbReference type="Proteomes" id="UP000019484"/>
    </source>
</evidence>
<comment type="caution">
    <text evidence="3">The sequence shown here is derived from an EMBL/GenBank/DDBJ whole genome shotgun (WGS) entry which is preliminary data.</text>
</comment>
<accession>W9XDQ5</accession>
<reference evidence="3 4" key="1">
    <citation type="submission" date="2013-03" db="EMBL/GenBank/DDBJ databases">
        <title>The Genome Sequence of Capronia coronata CBS 617.96.</title>
        <authorList>
            <consortium name="The Broad Institute Genomics Platform"/>
            <person name="Cuomo C."/>
            <person name="de Hoog S."/>
            <person name="Gorbushina A."/>
            <person name="Walker B."/>
            <person name="Young S.K."/>
            <person name="Zeng Q."/>
            <person name="Gargeya S."/>
            <person name="Fitzgerald M."/>
            <person name="Haas B."/>
            <person name="Abouelleil A."/>
            <person name="Allen A.W."/>
            <person name="Alvarado L."/>
            <person name="Arachchi H.M."/>
            <person name="Berlin A.M."/>
            <person name="Chapman S.B."/>
            <person name="Gainer-Dewar J."/>
            <person name="Goldberg J."/>
            <person name="Griggs A."/>
            <person name="Gujja S."/>
            <person name="Hansen M."/>
            <person name="Howarth C."/>
            <person name="Imamovic A."/>
            <person name="Ireland A."/>
            <person name="Larimer J."/>
            <person name="McCowan C."/>
            <person name="Murphy C."/>
            <person name="Pearson M."/>
            <person name="Poon T.W."/>
            <person name="Priest M."/>
            <person name="Roberts A."/>
            <person name="Saif S."/>
            <person name="Shea T."/>
            <person name="Sisk P."/>
            <person name="Sykes S."/>
            <person name="Wortman J."/>
            <person name="Nusbaum C."/>
            <person name="Birren B."/>
        </authorList>
    </citation>
    <scope>NUCLEOTIDE SEQUENCE [LARGE SCALE GENOMIC DNA]</scope>
    <source>
        <strain evidence="3 4">CBS 617.96</strain>
    </source>
</reference>
<dbReference type="eggNOG" id="ENOG502T2BZ">
    <property type="taxonomic scope" value="Eukaryota"/>
</dbReference>
<feature type="region of interest" description="Disordered" evidence="1">
    <location>
        <begin position="172"/>
        <end position="192"/>
    </location>
</feature>